<dbReference type="Proteomes" id="UP000244004">
    <property type="component" value="Unassembled WGS sequence"/>
</dbReference>
<keyword evidence="1" id="KW-0378">Hydrolase</keyword>
<reference evidence="1 2" key="1">
    <citation type="submission" date="2018-01" db="EMBL/GenBank/DDBJ databases">
        <title>Geographic spread and resistance mechanisms of dominant carbapenem-resistant Enterobacter cloacae complex clones ST171 and ST78.</title>
        <authorList>
            <person name="Gomez-Simmonds A."/>
            <person name="Annavajhala M.K."/>
            <person name="Wang Z."/>
            <person name="Macesic N."/>
            <person name="Hu Y."/>
            <person name="Giddins M.J."/>
            <person name="O'Malley A."/>
            <person name="Toussaint N.C."/>
            <person name="Whittier S."/>
            <person name="Torres V.J."/>
            <person name="Uhlemann A.-C."/>
        </authorList>
    </citation>
    <scope>NUCLEOTIDE SEQUENCE [LARGE SCALE GENOMIC DNA]</scope>
    <source>
        <strain evidence="1 2">78</strain>
    </source>
</reference>
<protein>
    <submittedName>
        <fullName evidence="1">Restriction endonuclease subunit S</fullName>
    </submittedName>
</protein>
<dbReference type="CDD" id="cd16961">
    <property type="entry name" value="RMtype1_S_TRD-CR_like"/>
    <property type="match status" value="1"/>
</dbReference>
<dbReference type="InterPro" id="IPR044946">
    <property type="entry name" value="Restrct_endonuc_typeI_TRD_sf"/>
</dbReference>
<gene>
    <name evidence="1" type="ORF">C1O12_19785</name>
</gene>
<evidence type="ECO:0000313" key="2">
    <source>
        <dbReference type="Proteomes" id="UP000244004"/>
    </source>
</evidence>
<sequence length="212" mass="23598">MLQNTNLRLLSEVADIRTGYTFREKVEEVEAETGSARIAQIKDVREIAETSNSFLLDPSKLPAIEWQGKDKALVESGTVILPSRGSRGGYFQASCVVDNSEDSLPLVVTSQFLVITPTVEVLPEFLCWSLNQPSIQFLLSEGAGSQGSSMAVMLKTSIGNEIKLNIPSIETQKKILHLNQLWEREQALTQALLMNRKTMLQGMFQQLLNENK</sequence>
<dbReference type="GO" id="GO:0004519">
    <property type="term" value="F:endonuclease activity"/>
    <property type="evidence" value="ECO:0007669"/>
    <property type="project" value="UniProtKB-KW"/>
</dbReference>
<keyword evidence="1" id="KW-0255">Endonuclease</keyword>
<dbReference type="InterPro" id="IPR052021">
    <property type="entry name" value="Type-I_RS_S_subunit"/>
</dbReference>
<dbReference type="EMBL" id="PNXT01000001">
    <property type="protein sequence ID" value="PTX90486.1"/>
    <property type="molecule type" value="Genomic_DNA"/>
</dbReference>
<keyword evidence="1" id="KW-0540">Nuclease</keyword>
<organism evidence="1 2">
    <name type="scientific">Enterobacter hormaechei</name>
    <dbReference type="NCBI Taxonomy" id="158836"/>
    <lineage>
        <taxon>Bacteria</taxon>
        <taxon>Pseudomonadati</taxon>
        <taxon>Pseudomonadota</taxon>
        <taxon>Gammaproteobacteria</taxon>
        <taxon>Enterobacterales</taxon>
        <taxon>Enterobacteriaceae</taxon>
        <taxon>Enterobacter</taxon>
        <taxon>Enterobacter cloacae complex</taxon>
    </lineage>
</organism>
<dbReference type="RefSeq" id="WP_022651996.1">
    <property type="nucleotide sequence ID" value="NZ_CP102612.1"/>
</dbReference>
<proteinExistence type="predicted"/>
<name>A0A855VYS2_9ENTR</name>
<dbReference type="PANTHER" id="PTHR30408">
    <property type="entry name" value="TYPE-1 RESTRICTION ENZYME ECOKI SPECIFICITY PROTEIN"/>
    <property type="match status" value="1"/>
</dbReference>
<accession>A0A855VYS2</accession>
<dbReference type="Gene3D" id="3.90.220.20">
    <property type="entry name" value="DNA methylase specificity domains"/>
    <property type="match status" value="1"/>
</dbReference>
<dbReference type="PANTHER" id="PTHR30408:SF12">
    <property type="entry name" value="TYPE I RESTRICTION ENZYME MJAVIII SPECIFICITY SUBUNIT"/>
    <property type="match status" value="1"/>
</dbReference>
<dbReference type="SUPFAM" id="SSF116734">
    <property type="entry name" value="DNA methylase specificity domain"/>
    <property type="match status" value="1"/>
</dbReference>
<dbReference type="AlphaFoldDB" id="A0A855VYS2"/>
<evidence type="ECO:0000313" key="1">
    <source>
        <dbReference type="EMBL" id="PTX90486.1"/>
    </source>
</evidence>
<comment type="caution">
    <text evidence="1">The sequence shown here is derived from an EMBL/GenBank/DDBJ whole genome shotgun (WGS) entry which is preliminary data.</text>
</comment>